<accession>A0A368GCW6</accession>
<gene>
    <name evidence="3" type="ORF">ANCCAN_11766</name>
</gene>
<reference evidence="3 4" key="1">
    <citation type="submission" date="2014-10" db="EMBL/GenBank/DDBJ databases">
        <title>Draft genome of the hookworm Ancylostoma caninum.</title>
        <authorList>
            <person name="Mitreva M."/>
        </authorList>
    </citation>
    <scope>NUCLEOTIDE SEQUENCE [LARGE SCALE GENOMIC DNA]</scope>
    <source>
        <strain evidence="3 4">Baltimore</strain>
    </source>
</reference>
<keyword evidence="2" id="KW-0812">Transmembrane</keyword>
<evidence type="ECO:0000313" key="4">
    <source>
        <dbReference type="Proteomes" id="UP000252519"/>
    </source>
</evidence>
<proteinExistence type="predicted"/>
<dbReference type="AlphaFoldDB" id="A0A368GCW6"/>
<name>A0A368GCW6_ANCCA</name>
<dbReference type="Proteomes" id="UP000252519">
    <property type="component" value="Unassembled WGS sequence"/>
</dbReference>
<keyword evidence="2" id="KW-0472">Membrane</keyword>
<keyword evidence="4" id="KW-1185">Reference proteome</keyword>
<organism evidence="3 4">
    <name type="scientific">Ancylostoma caninum</name>
    <name type="common">Dog hookworm</name>
    <dbReference type="NCBI Taxonomy" id="29170"/>
    <lineage>
        <taxon>Eukaryota</taxon>
        <taxon>Metazoa</taxon>
        <taxon>Ecdysozoa</taxon>
        <taxon>Nematoda</taxon>
        <taxon>Chromadorea</taxon>
        <taxon>Rhabditida</taxon>
        <taxon>Rhabditina</taxon>
        <taxon>Rhabditomorpha</taxon>
        <taxon>Strongyloidea</taxon>
        <taxon>Ancylostomatidae</taxon>
        <taxon>Ancylostomatinae</taxon>
        <taxon>Ancylostoma</taxon>
    </lineage>
</organism>
<evidence type="ECO:0000256" key="2">
    <source>
        <dbReference type="SAM" id="Phobius"/>
    </source>
</evidence>
<dbReference type="OrthoDB" id="5856972at2759"/>
<keyword evidence="2" id="KW-1133">Transmembrane helix</keyword>
<protein>
    <submittedName>
        <fullName evidence="3">Uncharacterized protein</fullName>
    </submittedName>
</protein>
<comment type="caution">
    <text evidence="3">The sequence shown here is derived from an EMBL/GenBank/DDBJ whole genome shotgun (WGS) entry which is preliminary data.</text>
</comment>
<feature type="transmembrane region" description="Helical" evidence="2">
    <location>
        <begin position="86"/>
        <end position="110"/>
    </location>
</feature>
<evidence type="ECO:0000256" key="1">
    <source>
        <dbReference type="SAM" id="MobiDB-lite"/>
    </source>
</evidence>
<feature type="compositionally biased region" description="Low complexity" evidence="1">
    <location>
        <begin position="40"/>
        <end position="50"/>
    </location>
</feature>
<evidence type="ECO:0000313" key="3">
    <source>
        <dbReference type="EMBL" id="RCN42253.1"/>
    </source>
</evidence>
<feature type="region of interest" description="Disordered" evidence="1">
    <location>
        <begin position="1"/>
        <end position="20"/>
    </location>
</feature>
<feature type="region of interest" description="Disordered" evidence="1">
    <location>
        <begin position="31"/>
        <end position="57"/>
    </location>
</feature>
<dbReference type="EMBL" id="JOJR01000203">
    <property type="protein sequence ID" value="RCN42253.1"/>
    <property type="molecule type" value="Genomic_DNA"/>
</dbReference>
<sequence length="111" mass="12432">MYNEKLDEPTHVLKHGLDATQLAHRERARKAVFDAEGDITTRSSSSRSPPKTGRHSLCSVATISGDQHLVLPQPPPPPTQPTYMTYVPQMILAMLTISFAWLANLITYVYR</sequence>